<keyword evidence="2" id="KW-0223">Dioxygenase</keyword>
<accession>A0A7K1T2C9</accession>
<dbReference type="Pfam" id="PF13532">
    <property type="entry name" value="2OG-FeII_Oxy_2"/>
    <property type="match status" value="1"/>
</dbReference>
<dbReference type="InterPro" id="IPR037151">
    <property type="entry name" value="AlkB-like_sf"/>
</dbReference>
<dbReference type="EMBL" id="WPIK01000027">
    <property type="protein sequence ID" value="MVN23460.1"/>
    <property type="molecule type" value="Genomic_DNA"/>
</dbReference>
<dbReference type="RefSeq" id="WP_157569714.1">
    <property type="nucleotide sequence ID" value="NZ_WPIK01000027.1"/>
</dbReference>
<name>A0A7K1T2C9_9SPHI</name>
<dbReference type="PANTHER" id="PTHR12463:SF1">
    <property type="entry name" value="2-OXOGLUTARATE AND FE-DEPENDENT OXYGENASE FAMILY PROTEIN"/>
    <property type="match status" value="1"/>
</dbReference>
<evidence type="ECO:0000313" key="3">
    <source>
        <dbReference type="Proteomes" id="UP000462014"/>
    </source>
</evidence>
<dbReference type="PANTHER" id="PTHR12463">
    <property type="entry name" value="OXYGENASE-RELATED"/>
    <property type="match status" value="1"/>
</dbReference>
<keyword evidence="2" id="KW-0560">Oxidoreductase</keyword>
<feature type="domain" description="Fe2OG dioxygenase" evidence="1">
    <location>
        <begin position="96"/>
        <end position="198"/>
    </location>
</feature>
<dbReference type="SUPFAM" id="SSF51197">
    <property type="entry name" value="Clavaminate synthase-like"/>
    <property type="match status" value="1"/>
</dbReference>
<dbReference type="InterPro" id="IPR032857">
    <property type="entry name" value="ALKBH4"/>
</dbReference>
<protein>
    <submittedName>
        <fullName evidence="2">Alpha-ketoglutarate-dependent dioxygenase AlkB</fullName>
    </submittedName>
</protein>
<evidence type="ECO:0000259" key="1">
    <source>
        <dbReference type="PROSITE" id="PS51471"/>
    </source>
</evidence>
<dbReference type="GO" id="GO:0051213">
    <property type="term" value="F:dioxygenase activity"/>
    <property type="evidence" value="ECO:0007669"/>
    <property type="project" value="UniProtKB-KW"/>
</dbReference>
<comment type="caution">
    <text evidence="2">The sequence shown here is derived from an EMBL/GenBank/DDBJ whole genome shotgun (WGS) entry which is preliminary data.</text>
</comment>
<proteinExistence type="predicted"/>
<dbReference type="GO" id="GO:0070988">
    <property type="term" value="P:demethylation"/>
    <property type="evidence" value="ECO:0007669"/>
    <property type="project" value="InterPro"/>
</dbReference>
<dbReference type="GO" id="GO:0032451">
    <property type="term" value="F:demethylase activity"/>
    <property type="evidence" value="ECO:0007669"/>
    <property type="project" value="TreeGrafter"/>
</dbReference>
<organism evidence="2 3">
    <name type="scientific">Mucilaginibacter arboris</name>
    <dbReference type="NCBI Taxonomy" id="2682090"/>
    <lineage>
        <taxon>Bacteria</taxon>
        <taxon>Pseudomonadati</taxon>
        <taxon>Bacteroidota</taxon>
        <taxon>Sphingobacteriia</taxon>
        <taxon>Sphingobacteriales</taxon>
        <taxon>Sphingobacteriaceae</taxon>
        <taxon>Mucilaginibacter</taxon>
    </lineage>
</organism>
<dbReference type="Proteomes" id="UP000462014">
    <property type="component" value="Unassembled WGS sequence"/>
</dbReference>
<evidence type="ECO:0000313" key="2">
    <source>
        <dbReference type="EMBL" id="MVN23460.1"/>
    </source>
</evidence>
<dbReference type="InterPro" id="IPR005123">
    <property type="entry name" value="Oxoglu/Fe-dep_dioxygenase_dom"/>
</dbReference>
<keyword evidence="3" id="KW-1185">Reference proteome</keyword>
<gene>
    <name evidence="2" type="ORF">GO621_18205</name>
</gene>
<dbReference type="Gene3D" id="2.60.120.590">
    <property type="entry name" value="Alpha-ketoglutarate-dependent dioxygenase AlkB-like"/>
    <property type="match status" value="1"/>
</dbReference>
<dbReference type="InterPro" id="IPR027450">
    <property type="entry name" value="AlkB-like"/>
</dbReference>
<sequence length="204" mass="23584">MPNNQPTTLNLKHELMKVRGLKYVPEFLTEVEHSYLWKEINKEPWLGDLKRRVQHYGWKYDYRSRAINYSMYLGELPAWAQSLARRLYKDGYISELPDQLIVNEYQPGQGIANHIDCEPCFGDTVISISLGSPCVMDFINTKTKEKVDALLEPRSLVVIAGESRKIWTHGIAGRKLDIFGGLKIDRRLRISLTFRKVIIKTCSV</sequence>
<dbReference type="AlphaFoldDB" id="A0A7K1T2C9"/>
<reference evidence="2 3" key="1">
    <citation type="submission" date="2019-12" db="EMBL/GenBank/DDBJ databases">
        <title>Mucilaginibacter sp. HMF7410 genome sequencing and assembly.</title>
        <authorList>
            <person name="Kang H."/>
            <person name="Cha I."/>
            <person name="Kim H."/>
            <person name="Joh K."/>
        </authorList>
    </citation>
    <scope>NUCLEOTIDE SEQUENCE [LARGE SCALE GENOMIC DNA]</scope>
    <source>
        <strain evidence="2 3">HMF7410</strain>
    </source>
</reference>
<dbReference type="PROSITE" id="PS51471">
    <property type="entry name" value="FE2OG_OXY"/>
    <property type="match status" value="1"/>
</dbReference>